<keyword evidence="2" id="KW-1185">Reference proteome</keyword>
<comment type="caution">
    <text evidence="1">The sequence shown here is derived from an EMBL/GenBank/DDBJ whole genome shotgun (WGS) entry which is preliminary data.</text>
</comment>
<dbReference type="STRING" id="1293890.TALK_10700"/>
<dbReference type="GO" id="GO:0051301">
    <property type="term" value="P:cell division"/>
    <property type="evidence" value="ECO:0007669"/>
    <property type="project" value="UniProtKB-KW"/>
</dbReference>
<protein>
    <submittedName>
        <fullName evidence="1">Cell division protein ZipA</fullName>
    </submittedName>
</protein>
<dbReference type="RefSeq" id="WP_085618649.1">
    <property type="nucleotide sequence ID" value="NZ_JFKB01000006.1"/>
</dbReference>
<dbReference type="EMBL" id="JFKB01000006">
    <property type="protein sequence ID" value="OSQ48055.1"/>
    <property type="molecule type" value="Genomic_DNA"/>
</dbReference>
<keyword evidence="1" id="KW-0131">Cell cycle</keyword>
<reference evidence="1 2" key="1">
    <citation type="submission" date="2014-03" db="EMBL/GenBank/DDBJ databases">
        <title>The draft genome sequence of Thalassospira alkalitolerans JCM 18968.</title>
        <authorList>
            <person name="Lai Q."/>
            <person name="Shao Z."/>
        </authorList>
    </citation>
    <scope>NUCLEOTIDE SEQUENCE [LARGE SCALE GENOMIC DNA]</scope>
    <source>
        <strain evidence="1 2">JCM 18968</strain>
    </source>
</reference>
<dbReference type="Gene3D" id="3.40.50.300">
    <property type="entry name" value="P-loop containing nucleotide triphosphate hydrolases"/>
    <property type="match status" value="1"/>
</dbReference>
<dbReference type="AlphaFoldDB" id="A0A1Y2LBK8"/>
<gene>
    <name evidence="1" type="ORF">TALK_10700</name>
</gene>
<sequence>MISTSPLRADRPILHLFCGKIAAGKSTLAAELARQPGNVLICEDEWLYALFGDQMRTMGDYVRMSKKLRAVMGPHVSMLLASGVSVVLDFPANTPGLRQWMRDVCKDGGADHRLHFLNLPDERCKARLRQRNQTGAHAFATSDAQFDQISSYFVPPQAEEGFDIVTYETEII</sequence>
<proteinExistence type="predicted"/>
<dbReference type="SUPFAM" id="SSF52540">
    <property type="entry name" value="P-loop containing nucleoside triphosphate hydrolases"/>
    <property type="match status" value="1"/>
</dbReference>
<evidence type="ECO:0000313" key="1">
    <source>
        <dbReference type="EMBL" id="OSQ48055.1"/>
    </source>
</evidence>
<dbReference type="InterPro" id="IPR027417">
    <property type="entry name" value="P-loop_NTPase"/>
</dbReference>
<name>A0A1Y2LBK8_9PROT</name>
<organism evidence="1 2">
    <name type="scientific">Thalassospira alkalitolerans</name>
    <dbReference type="NCBI Taxonomy" id="1293890"/>
    <lineage>
        <taxon>Bacteria</taxon>
        <taxon>Pseudomonadati</taxon>
        <taxon>Pseudomonadota</taxon>
        <taxon>Alphaproteobacteria</taxon>
        <taxon>Rhodospirillales</taxon>
        <taxon>Thalassospiraceae</taxon>
        <taxon>Thalassospira</taxon>
    </lineage>
</organism>
<evidence type="ECO:0000313" key="2">
    <source>
        <dbReference type="Proteomes" id="UP000193396"/>
    </source>
</evidence>
<accession>A0A1Y2LBK8</accession>
<dbReference type="Pfam" id="PF13671">
    <property type="entry name" value="AAA_33"/>
    <property type="match status" value="1"/>
</dbReference>
<keyword evidence="1" id="KW-0132">Cell division</keyword>
<dbReference type="Proteomes" id="UP000193396">
    <property type="component" value="Unassembled WGS sequence"/>
</dbReference>